<dbReference type="PANTHER" id="PTHR31321:SF127">
    <property type="entry name" value="PECTINESTERASE"/>
    <property type="match status" value="1"/>
</dbReference>
<feature type="domain" description="Pectinesterase catalytic" evidence="12">
    <location>
        <begin position="33"/>
        <end position="293"/>
    </location>
</feature>
<protein>
    <recommendedName>
        <fullName evidence="4 11">Pectinesterase</fullName>
        <ecNumber evidence="4 11">3.1.1.11</ecNumber>
    </recommendedName>
</protein>
<comment type="subcellular location">
    <subcellularLocation>
        <location evidence="1 11">Secreted</location>
    </subcellularLocation>
</comment>
<dbReference type="PROSITE" id="PS00503">
    <property type="entry name" value="PECTINESTERASE_2"/>
    <property type="match status" value="1"/>
</dbReference>
<dbReference type="OrthoDB" id="2019149at2759"/>
<evidence type="ECO:0000256" key="4">
    <source>
        <dbReference type="ARBA" id="ARBA00013229"/>
    </source>
</evidence>
<dbReference type="InterPro" id="IPR012334">
    <property type="entry name" value="Pectin_lyas_fold"/>
</dbReference>
<reference evidence="13 14" key="1">
    <citation type="submission" date="2016-10" db="EMBL/GenBank/DDBJ databases">
        <title>Draft genome sequence of Coniochaeta ligniaria NRRL30616, a lignocellulolytic fungus for bioabatement of inhibitors in plant biomass hydrolysates.</title>
        <authorList>
            <consortium name="DOE Joint Genome Institute"/>
            <person name="Jimenez D.J."/>
            <person name="Hector R.E."/>
            <person name="Riley R."/>
            <person name="Sun H."/>
            <person name="Grigoriev I.V."/>
            <person name="Van Elsas J.D."/>
            <person name="Nichols N.N."/>
        </authorList>
    </citation>
    <scope>NUCLEOTIDE SEQUENCE [LARGE SCALE GENOMIC DNA]</scope>
    <source>
        <strain evidence="13 14">NRRL 30616</strain>
    </source>
</reference>
<comment type="pathway">
    <text evidence="2 11">Glycan metabolism; pectin degradation; 2-dehydro-3-deoxy-D-gluconate from pectin: step 1/5.</text>
</comment>
<dbReference type="STRING" id="1408157.A0A1J7IAC4"/>
<feature type="signal peptide" evidence="11">
    <location>
        <begin position="1"/>
        <end position="16"/>
    </location>
</feature>
<evidence type="ECO:0000313" key="14">
    <source>
        <dbReference type="Proteomes" id="UP000182658"/>
    </source>
</evidence>
<evidence type="ECO:0000256" key="8">
    <source>
        <dbReference type="ARBA" id="ARBA00023085"/>
    </source>
</evidence>
<organism evidence="13 14">
    <name type="scientific">Coniochaeta ligniaria NRRL 30616</name>
    <dbReference type="NCBI Taxonomy" id="1408157"/>
    <lineage>
        <taxon>Eukaryota</taxon>
        <taxon>Fungi</taxon>
        <taxon>Dikarya</taxon>
        <taxon>Ascomycota</taxon>
        <taxon>Pezizomycotina</taxon>
        <taxon>Sordariomycetes</taxon>
        <taxon>Sordariomycetidae</taxon>
        <taxon>Coniochaetales</taxon>
        <taxon>Coniochaetaceae</taxon>
        <taxon>Coniochaeta</taxon>
    </lineage>
</organism>
<evidence type="ECO:0000259" key="12">
    <source>
        <dbReference type="Pfam" id="PF01095"/>
    </source>
</evidence>
<dbReference type="Pfam" id="PF01095">
    <property type="entry name" value="Pectinesterase"/>
    <property type="match status" value="1"/>
</dbReference>
<keyword evidence="11" id="KW-0961">Cell wall biogenesis/degradation</keyword>
<feature type="chain" id="PRO_5011823283" description="Pectinesterase" evidence="11">
    <location>
        <begin position="17"/>
        <end position="328"/>
    </location>
</feature>
<dbReference type="SUPFAM" id="SSF51126">
    <property type="entry name" value="Pectin lyase-like"/>
    <property type="match status" value="1"/>
</dbReference>
<evidence type="ECO:0000256" key="7">
    <source>
        <dbReference type="ARBA" id="ARBA00022801"/>
    </source>
</evidence>
<dbReference type="InterPro" id="IPR000070">
    <property type="entry name" value="Pectinesterase_cat"/>
</dbReference>
<dbReference type="GO" id="GO:0030599">
    <property type="term" value="F:pectinesterase activity"/>
    <property type="evidence" value="ECO:0007669"/>
    <property type="project" value="UniProtKB-UniRule"/>
</dbReference>
<keyword evidence="7 11" id="KW-0378">Hydrolase</keyword>
<sequence>MKSPLLLLSLAGLARAKTRTSPPPECLSVGPSTGDFSTIQAAVNALDTTSADQQCIFINPGTYTEQVLVPARQAQLSVYGYTPDTSGYAANTVTITGNKSQKLNISNDETATLRVKSAGFRLYNVNVENSFGKGSQAVAVSAYADSGYYGCAFRGFQDTLLAQMGRQLYARTLIQGATDFIFGQHAPAWFEKCDVRVLAASVGYVTASGRASATDPNYYVFNECTVAAADGNVVTDGAYYLGRPWSMYAKVVFQRSALSAVINPAGWHIWNVGDERTSNVTFAEFGNTGAGAAGPRANFSTALDRPVKIQSVLGCGYAKSGCFDASYM</sequence>
<comment type="catalytic activity">
    <reaction evidence="9 11">
        <text>[(1-&gt;4)-alpha-D-galacturonosyl methyl ester](n) + n H2O = [(1-&gt;4)-alpha-D-galacturonosyl](n) + n methanol + n H(+)</text>
        <dbReference type="Rhea" id="RHEA:22380"/>
        <dbReference type="Rhea" id="RHEA-COMP:14570"/>
        <dbReference type="Rhea" id="RHEA-COMP:14573"/>
        <dbReference type="ChEBI" id="CHEBI:15377"/>
        <dbReference type="ChEBI" id="CHEBI:15378"/>
        <dbReference type="ChEBI" id="CHEBI:17790"/>
        <dbReference type="ChEBI" id="CHEBI:140522"/>
        <dbReference type="ChEBI" id="CHEBI:140523"/>
        <dbReference type="EC" id="3.1.1.11"/>
    </reaction>
</comment>
<comment type="function">
    <text evidence="11">Involved in maceration and soft-rotting of plant tissue.</text>
</comment>
<dbReference type="EMBL" id="KV875103">
    <property type="protein sequence ID" value="OIW24406.1"/>
    <property type="molecule type" value="Genomic_DNA"/>
</dbReference>
<dbReference type="GO" id="GO:0005576">
    <property type="term" value="C:extracellular region"/>
    <property type="evidence" value="ECO:0007669"/>
    <property type="project" value="UniProtKB-SubCell"/>
</dbReference>
<dbReference type="EC" id="3.1.1.11" evidence="4 11"/>
<dbReference type="InParanoid" id="A0A1J7IAC4"/>
<evidence type="ECO:0000256" key="6">
    <source>
        <dbReference type="ARBA" id="ARBA00022729"/>
    </source>
</evidence>
<dbReference type="InterPro" id="IPR033131">
    <property type="entry name" value="Pectinesterase_Asp_AS"/>
</dbReference>
<evidence type="ECO:0000256" key="3">
    <source>
        <dbReference type="ARBA" id="ARBA00008891"/>
    </source>
</evidence>
<dbReference type="AlphaFoldDB" id="A0A1J7IAC4"/>
<keyword evidence="14" id="KW-1185">Reference proteome</keyword>
<feature type="active site" evidence="10">
    <location>
        <position position="179"/>
    </location>
</feature>
<keyword evidence="8 11" id="KW-0063">Aspartyl esterase</keyword>
<evidence type="ECO:0000256" key="11">
    <source>
        <dbReference type="RuleBase" id="RU000589"/>
    </source>
</evidence>
<evidence type="ECO:0000256" key="5">
    <source>
        <dbReference type="ARBA" id="ARBA00022525"/>
    </source>
</evidence>
<proteinExistence type="inferred from homology"/>
<dbReference type="GO" id="GO:0042545">
    <property type="term" value="P:cell wall modification"/>
    <property type="evidence" value="ECO:0007669"/>
    <property type="project" value="UniProtKB-UniRule"/>
</dbReference>
<evidence type="ECO:0000256" key="1">
    <source>
        <dbReference type="ARBA" id="ARBA00004613"/>
    </source>
</evidence>
<evidence type="ECO:0000256" key="10">
    <source>
        <dbReference type="PROSITE-ProRule" id="PRU10040"/>
    </source>
</evidence>
<evidence type="ECO:0000256" key="9">
    <source>
        <dbReference type="ARBA" id="ARBA00047928"/>
    </source>
</evidence>
<keyword evidence="5 11" id="KW-0964">Secreted</keyword>
<comment type="similarity">
    <text evidence="3">Belongs to the pectinesterase family.</text>
</comment>
<dbReference type="Proteomes" id="UP000182658">
    <property type="component" value="Unassembled WGS sequence"/>
</dbReference>
<dbReference type="UniPathway" id="UPA00545">
    <property type="reaction ID" value="UER00823"/>
</dbReference>
<dbReference type="InterPro" id="IPR011050">
    <property type="entry name" value="Pectin_lyase_fold/virulence"/>
</dbReference>
<dbReference type="Gene3D" id="2.160.20.10">
    <property type="entry name" value="Single-stranded right-handed beta-helix, Pectin lyase-like"/>
    <property type="match status" value="1"/>
</dbReference>
<accession>A0A1J7IAC4</accession>
<dbReference type="GO" id="GO:0045490">
    <property type="term" value="P:pectin catabolic process"/>
    <property type="evidence" value="ECO:0007669"/>
    <property type="project" value="UniProtKB-UniRule"/>
</dbReference>
<dbReference type="PANTHER" id="PTHR31321">
    <property type="entry name" value="ACYL-COA THIOESTER HYDROLASE YBHC-RELATED"/>
    <property type="match status" value="1"/>
</dbReference>
<evidence type="ECO:0000313" key="13">
    <source>
        <dbReference type="EMBL" id="OIW24406.1"/>
    </source>
</evidence>
<keyword evidence="6 11" id="KW-0732">Signal</keyword>
<dbReference type="FunFam" id="2.160.20.10:FF:000014">
    <property type="entry name" value="Pectinesterase"/>
    <property type="match status" value="1"/>
</dbReference>
<gene>
    <name evidence="13" type="ORF">CONLIGDRAFT_96449</name>
</gene>
<name>A0A1J7IAC4_9PEZI</name>
<evidence type="ECO:0000256" key="2">
    <source>
        <dbReference type="ARBA" id="ARBA00005184"/>
    </source>
</evidence>